<name>A0ABM6J3W5_9PSED</name>
<keyword evidence="3" id="KW-1185">Reference proteome</keyword>
<keyword evidence="1" id="KW-0175">Coiled coil</keyword>
<proteinExistence type="predicted"/>
<reference evidence="2 3" key="1">
    <citation type="submission" date="2017-02" db="EMBL/GenBank/DDBJ databases">
        <authorList>
            <person name="Guo L."/>
        </authorList>
    </citation>
    <scope>NUCLEOTIDE SEQUENCE [LARGE SCALE GENOMIC DNA]</scope>
    <source>
        <strain evidence="2 3">PRS09-11288</strain>
    </source>
</reference>
<dbReference type="EMBL" id="CP019952">
    <property type="protein sequence ID" value="AQW69137.1"/>
    <property type="molecule type" value="Genomic_DNA"/>
</dbReference>
<evidence type="ECO:0000313" key="3">
    <source>
        <dbReference type="Proteomes" id="UP000191010"/>
    </source>
</evidence>
<evidence type="ECO:0000313" key="2">
    <source>
        <dbReference type="EMBL" id="AQW69137.1"/>
    </source>
</evidence>
<feature type="coiled-coil region" evidence="1">
    <location>
        <begin position="47"/>
        <end position="109"/>
    </location>
</feature>
<protein>
    <submittedName>
        <fullName evidence="2">Uncharacterized protein</fullName>
    </submittedName>
</protein>
<evidence type="ECO:0000256" key="1">
    <source>
        <dbReference type="SAM" id="Coils"/>
    </source>
</evidence>
<organism evidence="2 3">
    <name type="scientific">Pseudomonas parafulva</name>
    <dbReference type="NCBI Taxonomy" id="157782"/>
    <lineage>
        <taxon>Bacteria</taxon>
        <taxon>Pseudomonadati</taxon>
        <taxon>Pseudomonadota</taxon>
        <taxon>Gammaproteobacteria</taxon>
        <taxon>Pseudomonadales</taxon>
        <taxon>Pseudomonadaceae</taxon>
        <taxon>Pseudomonas</taxon>
    </lineage>
</organism>
<sequence length="128" mass="14493">MTGEMLKLLCSLNLQTTTEKVEQGIALDHAQHSLLREVSDAKFYHLMRKIEANTALEEGRRQQAEQELLALQLACTRVAHLIQTSCLALRRLDLDAEDQRLAREALESQQAFIKACLRRSLGSFDRSA</sequence>
<gene>
    <name evidence="2" type="ORF">B2J77_13370</name>
</gene>
<dbReference type="Proteomes" id="UP000191010">
    <property type="component" value="Chromosome"/>
</dbReference>
<accession>A0ABM6J3W5</accession>